<protein>
    <recommendedName>
        <fullName evidence="4">3-deoxy-manno-octulosonate cytidylyltransferase</fullName>
        <ecNumber evidence="4">2.7.7.38</ecNumber>
    </recommendedName>
    <alternativeName>
        <fullName evidence="4">CMP-2-keto-3-deoxyoctulosonic acid synthase</fullName>
        <shortName evidence="4">CKS</shortName>
        <shortName evidence="4">CMP-KDO synthase</shortName>
    </alternativeName>
</protein>
<dbReference type="RefSeq" id="WP_119531313.1">
    <property type="nucleotide sequence ID" value="NZ_JBHSSP010000021.1"/>
</dbReference>
<keyword evidence="4" id="KW-0963">Cytoplasm</keyword>
<dbReference type="GO" id="GO:0005829">
    <property type="term" value="C:cytosol"/>
    <property type="evidence" value="ECO:0007669"/>
    <property type="project" value="TreeGrafter"/>
</dbReference>
<comment type="function">
    <text evidence="4">Activates KDO (a required 8-carbon sugar) for incorporation into bacterial lipopolysaccharide in Gram-negative bacteria.</text>
</comment>
<dbReference type="EMBL" id="NRJG01000068">
    <property type="protein sequence ID" value="RIY38439.1"/>
    <property type="molecule type" value="Genomic_DNA"/>
</dbReference>
<accession>A0A3A1YMG8</accession>
<keyword evidence="2 4" id="KW-0548">Nucleotidyltransferase</keyword>
<dbReference type="CDD" id="cd02517">
    <property type="entry name" value="CMP-KDO-Synthetase"/>
    <property type="match status" value="1"/>
</dbReference>
<comment type="catalytic activity">
    <reaction evidence="4">
        <text>3-deoxy-alpha-D-manno-oct-2-ulosonate + CTP = CMP-3-deoxy-beta-D-manno-octulosonate + diphosphate</text>
        <dbReference type="Rhea" id="RHEA:23448"/>
        <dbReference type="ChEBI" id="CHEBI:33019"/>
        <dbReference type="ChEBI" id="CHEBI:37563"/>
        <dbReference type="ChEBI" id="CHEBI:85986"/>
        <dbReference type="ChEBI" id="CHEBI:85987"/>
        <dbReference type="EC" id="2.7.7.38"/>
    </reaction>
</comment>
<dbReference type="PANTHER" id="PTHR42866:SF2">
    <property type="entry name" value="3-DEOXY-MANNO-OCTULOSONATE CYTIDYLYLTRANSFERASE, MITOCHONDRIAL"/>
    <property type="match status" value="1"/>
</dbReference>
<evidence type="ECO:0000256" key="3">
    <source>
        <dbReference type="ARBA" id="ARBA00022985"/>
    </source>
</evidence>
<dbReference type="HAMAP" id="MF_00057">
    <property type="entry name" value="KdsB"/>
    <property type="match status" value="1"/>
</dbReference>
<gene>
    <name evidence="4 5" type="primary">kdsB</name>
    <name evidence="5" type="ORF">CKF58_04260</name>
</gene>
<keyword evidence="1 4" id="KW-0808">Transferase</keyword>
<dbReference type="Proteomes" id="UP000265916">
    <property type="component" value="Unassembled WGS sequence"/>
</dbReference>
<comment type="subcellular location">
    <subcellularLocation>
        <location evidence="4">Cytoplasm</location>
    </subcellularLocation>
</comment>
<dbReference type="EC" id="2.7.7.38" evidence="4"/>
<proteinExistence type="inferred from homology"/>
<comment type="caution">
    <text evidence="5">The sequence shown here is derived from an EMBL/GenBank/DDBJ whole genome shotgun (WGS) entry which is preliminary data.</text>
</comment>
<dbReference type="NCBIfam" id="TIGR00466">
    <property type="entry name" value="kdsB"/>
    <property type="match status" value="1"/>
</dbReference>
<comment type="similarity">
    <text evidence="4">Belongs to the KdsB family.</text>
</comment>
<comment type="pathway">
    <text evidence="4">Nucleotide-sugar biosynthesis; CMP-3-deoxy-D-manno-octulosonate biosynthesis; CMP-3-deoxy-D-manno-octulosonate from 3-deoxy-D-manno-octulosonate and CTP: step 1/1.</text>
</comment>
<dbReference type="Pfam" id="PF02348">
    <property type="entry name" value="CTP_transf_3"/>
    <property type="match status" value="1"/>
</dbReference>
<reference evidence="5 6" key="1">
    <citation type="submission" date="2017-08" db="EMBL/GenBank/DDBJ databases">
        <title>Reclassification of Bisgaard taxon 37 and 44.</title>
        <authorList>
            <person name="Christensen H."/>
        </authorList>
    </citation>
    <scope>NUCLEOTIDE SEQUENCE [LARGE SCALE GENOMIC DNA]</scope>
    <source>
        <strain evidence="5 6">111</strain>
    </source>
</reference>
<evidence type="ECO:0000313" key="6">
    <source>
        <dbReference type="Proteomes" id="UP000265916"/>
    </source>
</evidence>
<keyword evidence="6" id="KW-1185">Reference proteome</keyword>
<evidence type="ECO:0000313" key="5">
    <source>
        <dbReference type="EMBL" id="RIY38439.1"/>
    </source>
</evidence>
<dbReference type="GO" id="GO:0009103">
    <property type="term" value="P:lipopolysaccharide biosynthetic process"/>
    <property type="evidence" value="ECO:0007669"/>
    <property type="project" value="UniProtKB-UniRule"/>
</dbReference>
<dbReference type="InterPro" id="IPR003329">
    <property type="entry name" value="Cytidylyl_trans"/>
</dbReference>
<keyword evidence="3 4" id="KW-0448">Lipopolysaccharide biosynthesis</keyword>
<dbReference type="AlphaFoldDB" id="A0A3A1YMG8"/>
<dbReference type="GO" id="GO:0033468">
    <property type="term" value="P:CMP-keto-3-deoxy-D-manno-octulosonic acid biosynthetic process"/>
    <property type="evidence" value="ECO:0007669"/>
    <property type="project" value="UniProtKB-UniRule"/>
</dbReference>
<organism evidence="5 6">
    <name type="scientific">Psittacicella hinzii</name>
    <dbReference type="NCBI Taxonomy" id="2028575"/>
    <lineage>
        <taxon>Bacteria</taxon>
        <taxon>Pseudomonadati</taxon>
        <taxon>Pseudomonadota</taxon>
        <taxon>Gammaproteobacteria</taxon>
        <taxon>Pasteurellales</taxon>
        <taxon>Psittacicellaceae</taxon>
        <taxon>Psittacicella</taxon>
    </lineage>
</organism>
<dbReference type="NCBIfam" id="NF003952">
    <property type="entry name" value="PRK05450.1-5"/>
    <property type="match status" value="1"/>
</dbReference>
<evidence type="ECO:0000256" key="2">
    <source>
        <dbReference type="ARBA" id="ARBA00022695"/>
    </source>
</evidence>
<dbReference type="SUPFAM" id="SSF53448">
    <property type="entry name" value="Nucleotide-diphospho-sugar transferases"/>
    <property type="match status" value="1"/>
</dbReference>
<evidence type="ECO:0000256" key="1">
    <source>
        <dbReference type="ARBA" id="ARBA00022679"/>
    </source>
</evidence>
<dbReference type="Gene3D" id="3.90.550.10">
    <property type="entry name" value="Spore Coat Polysaccharide Biosynthesis Protein SpsA, Chain A"/>
    <property type="match status" value="1"/>
</dbReference>
<name>A0A3A1YMG8_9GAMM</name>
<dbReference type="OrthoDB" id="9815559at2"/>
<evidence type="ECO:0000256" key="4">
    <source>
        <dbReference type="HAMAP-Rule" id="MF_00057"/>
    </source>
</evidence>
<dbReference type="PANTHER" id="PTHR42866">
    <property type="entry name" value="3-DEOXY-MANNO-OCTULOSONATE CYTIDYLYLTRANSFERASE"/>
    <property type="match status" value="1"/>
</dbReference>
<dbReference type="GO" id="GO:0008690">
    <property type="term" value="F:3-deoxy-manno-octulosonate cytidylyltransferase activity"/>
    <property type="evidence" value="ECO:0007669"/>
    <property type="project" value="UniProtKB-UniRule"/>
</dbReference>
<dbReference type="InterPro" id="IPR004528">
    <property type="entry name" value="KdsB"/>
</dbReference>
<sequence>MSQELLTGTPLTGLVCPVTKQPLYQLDATHVTTADRQHVYEIDNGIFRLKATEHKYKIVIPARFASTRLPGKPLLNLDDWNLINTVVYSALQTGIDVIVATDHEPIKESVLAFAQEQKVTERVQVVMTDSDLVNGTERIAQAIDKLGLSDEEIIVNVQGDEPFFNPQVINDLVAYFVASESRNPKIKMATIGQPQPYSEKIASPNAIKVVTDNYGLALYFSRSLLPYPREVAPEQMTYIKHAGVYCYRAKFIREYKNLPMTPLAHVESLEQLKVLENGYQIALMLIAGRGFVGVDTAEELAQAQALKADYWNNHAPAGTNAKNLDQESYKRFLASFGQKYSA</sequence>
<dbReference type="UniPathway" id="UPA00358">
    <property type="reaction ID" value="UER00476"/>
</dbReference>
<dbReference type="InterPro" id="IPR029044">
    <property type="entry name" value="Nucleotide-diphossugar_trans"/>
</dbReference>